<comment type="caution">
    <text evidence="2">The sequence shown here is derived from an EMBL/GenBank/DDBJ whole genome shotgun (WGS) entry which is preliminary data.</text>
</comment>
<evidence type="ECO:0000313" key="2">
    <source>
        <dbReference type="EMBL" id="RMI39874.1"/>
    </source>
</evidence>
<keyword evidence="3" id="KW-1185">Reference proteome</keyword>
<name>A0A3M2LQV9_9ACTN</name>
<evidence type="ECO:0000256" key="1">
    <source>
        <dbReference type="SAM" id="MobiDB-lite"/>
    </source>
</evidence>
<evidence type="ECO:0000313" key="3">
    <source>
        <dbReference type="Proteomes" id="UP000282674"/>
    </source>
</evidence>
<reference evidence="2 3" key="1">
    <citation type="submission" date="2018-10" db="EMBL/GenBank/DDBJ databases">
        <title>Isolation from soil.</title>
        <authorList>
            <person name="Hu J."/>
        </authorList>
    </citation>
    <scope>NUCLEOTIDE SEQUENCE [LARGE SCALE GENOMIC DNA]</scope>
    <source>
        <strain evidence="2 3">NEAU-Ht49</strain>
    </source>
</reference>
<sequence>MTMRELCAYVRSLPQDGALGRAVMGEAAVYSPEVHRLTDIADLLQQHNYIAVRAAGGKARKPKPIRRPRPPVEGDA</sequence>
<gene>
    <name evidence="2" type="ORF">EBO15_28315</name>
</gene>
<protein>
    <submittedName>
        <fullName evidence="2">Uncharacterized protein</fullName>
    </submittedName>
</protein>
<accession>A0A3M2LQV9</accession>
<dbReference type="AlphaFoldDB" id="A0A3M2LQV9"/>
<feature type="region of interest" description="Disordered" evidence="1">
    <location>
        <begin position="55"/>
        <end position="76"/>
    </location>
</feature>
<organism evidence="2 3">
    <name type="scientific">Actinomadura harenae</name>
    <dbReference type="NCBI Taxonomy" id="2483351"/>
    <lineage>
        <taxon>Bacteria</taxon>
        <taxon>Bacillati</taxon>
        <taxon>Actinomycetota</taxon>
        <taxon>Actinomycetes</taxon>
        <taxon>Streptosporangiales</taxon>
        <taxon>Thermomonosporaceae</taxon>
        <taxon>Actinomadura</taxon>
    </lineage>
</organism>
<dbReference type="EMBL" id="RFFG01000061">
    <property type="protein sequence ID" value="RMI39874.1"/>
    <property type="molecule type" value="Genomic_DNA"/>
</dbReference>
<proteinExistence type="predicted"/>
<feature type="compositionally biased region" description="Basic residues" evidence="1">
    <location>
        <begin position="58"/>
        <end position="69"/>
    </location>
</feature>
<dbReference type="Proteomes" id="UP000282674">
    <property type="component" value="Unassembled WGS sequence"/>
</dbReference>